<evidence type="ECO:0000313" key="2">
    <source>
        <dbReference type="EMBL" id="WAJ70766.1"/>
    </source>
</evidence>
<keyword evidence="1" id="KW-0472">Membrane</keyword>
<keyword evidence="3" id="KW-1185">Reference proteome</keyword>
<organism evidence="2 3">
    <name type="scientific">Catenovulum adriaticum</name>
    <dbReference type="NCBI Taxonomy" id="2984846"/>
    <lineage>
        <taxon>Bacteria</taxon>
        <taxon>Pseudomonadati</taxon>
        <taxon>Pseudomonadota</taxon>
        <taxon>Gammaproteobacteria</taxon>
        <taxon>Alteromonadales</taxon>
        <taxon>Alteromonadaceae</taxon>
        <taxon>Catenovulum</taxon>
    </lineage>
</organism>
<dbReference type="RefSeq" id="WP_268075112.1">
    <property type="nucleotide sequence ID" value="NZ_CP109965.1"/>
</dbReference>
<gene>
    <name evidence="2" type="ORF">OLW01_02825</name>
</gene>
<sequence length="90" mass="9908">MRTIARGIFSPILNQFEQGTKAFNYKPLNRIILNIVGVLFLLLTISIFYLVPSDQSGKFIPIIIFGLASLVCLVVGILGNNRAVAKIWGS</sequence>
<dbReference type="EMBL" id="CP109965">
    <property type="protein sequence ID" value="WAJ70766.1"/>
    <property type="molecule type" value="Genomic_DNA"/>
</dbReference>
<keyword evidence="1" id="KW-0812">Transmembrane</keyword>
<accession>A0ABY7AR89</accession>
<feature type="transmembrane region" description="Helical" evidence="1">
    <location>
        <begin position="58"/>
        <end position="78"/>
    </location>
</feature>
<evidence type="ECO:0000256" key="1">
    <source>
        <dbReference type="SAM" id="Phobius"/>
    </source>
</evidence>
<keyword evidence="1" id="KW-1133">Transmembrane helix</keyword>
<protein>
    <submittedName>
        <fullName evidence="2">Uncharacterized protein</fullName>
    </submittedName>
</protein>
<evidence type="ECO:0000313" key="3">
    <source>
        <dbReference type="Proteomes" id="UP001163726"/>
    </source>
</evidence>
<proteinExistence type="predicted"/>
<reference evidence="2" key="1">
    <citation type="submission" date="2022-10" db="EMBL/GenBank/DDBJ databases">
        <title>Catenovulum adriacola sp. nov. isolated in the Harbour of Susak.</title>
        <authorList>
            <person name="Schoch T."/>
            <person name="Reich S.J."/>
            <person name="Stoeferle S."/>
            <person name="Flaiz M."/>
            <person name="Kazda M."/>
            <person name="Riedel C.U."/>
            <person name="Duerre P."/>
        </authorList>
    </citation>
    <scope>NUCLEOTIDE SEQUENCE</scope>
    <source>
        <strain evidence="2">TS8</strain>
    </source>
</reference>
<name>A0ABY7AR89_9ALTE</name>
<dbReference type="Proteomes" id="UP001163726">
    <property type="component" value="Chromosome"/>
</dbReference>
<feature type="transmembrane region" description="Helical" evidence="1">
    <location>
        <begin position="31"/>
        <end position="52"/>
    </location>
</feature>